<dbReference type="EMBL" id="JH126401">
    <property type="protein sequence ID" value="EGX92710.1"/>
    <property type="molecule type" value="Genomic_DNA"/>
</dbReference>
<dbReference type="KEGG" id="cmt:CCM_04083"/>
<evidence type="ECO:0000313" key="2">
    <source>
        <dbReference type="Proteomes" id="UP000001610"/>
    </source>
</evidence>
<dbReference type="InParanoid" id="G3JDN5"/>
<organism evidence="1 2">
    <name type="scientific">Cordyceps militaris (strain CM01)</name>
    <name type="common">Caterpillar fungus</name>
    <dbReference type="NCBI Taxonomy" id="983644"/>
    <lineage>
        <taxon>Eukaryota</taxon>
        <taxon>Fungi</taxon>
        <taxon>Dikarya</taxon>
        <taxon>Ascomycota</taxon>
        <taxon>Pezizomycotina</taxon>
        <taxon>Sordariomycetes</taxon>
        <taxon>Hypocreomycetidae</taxon>
        <taxon>Hypocreales</taxon>
        <taxon>Cordycipitaceae</taxon>
        <taxon>Cordyceps</taxon>
    </lineage>
</organism>
<dbReference type="RefSeq" id="XP_006669294.1">
    <property type="nucleotide sequence ID" value="XM_006669231.1"/>
</dbReference>
<dbReference type="HOGENOM" id="CLU_2196828_0_0_1"/>
<protein>
    <submittedName>
        <fullName evidence="1">Uncharacterized protein</fullName>
    </submittedName>
</protein>
<dbReference type="GeneID" id="18166106"/>
<proteinExistence type="predicted"/>
<sequence>MLHCNLGGSIAASATPSSSVSLQQIIGYLEARLLVLLRLTRRQKTNKRKTDECPLSITEPYLRLARVASQGQPGWACRCIAIHMGKLIIATRAQGPIFPEAKMRYGAR</sequence>
<name>G3JDN5_CORMM</name>
<dbReference type="AlphaFoldDB" id="G3JDN5"/>
<evidence type="ECO:0000313" key="1">
    <source>
        <dbReference type="EMBL" id="EGX92710.1"/>
    </source>
</evidence>
<keyword evidence="2" id="KW-1185">Reference proteome</keyword>
<accession>G3JDN5</accession>
<gene>
    <name evidence="1" type="ORF">CCM_04083</name>
</gene>
<reference evidence="1 2" key="1">
    <citation type="journal article" date="2011" name="Genome Biol.">
        <title>Genome sequence of the insect pathogenic fungus Cordyceps militaris, a valued traditional Chinese medicine.</title>
        <authorList>
            <person name="Zheng P."/>
            <person name="Xia Y."/>
            <person name="Xiao G."/>
            <person name="Xiong C."/>
            <person name="Hu X."/>
            <person name="Zhang S."/>
            <person name="Zheng H."/>
            <person name="Huang Y."/>
            <person name="Zhou Y."/>
            <person name="Wang S."/>
            <person name="Zhao G.P."/>
            <person name="Liu X."/>
            <person name="St Leger R.J."/>
            <person name="Wang C."/>
        </authorList>
    </citation>
    <scope>NUCLEOTIDE SEQUENCE [LARGE SCALE GENOMIC DNA]</scope>
    <source>
        <strain evidence="1 2">CM01</strain>
    </source>
</reference>
<dbReference type="Proteomes" id="UP000001610">
    <property type="component" value="Unassembled WGS sequence"/>
</dbReference>
<dbReference type="VEuPathDB" id="FungiDB:CCM_04083"/>